<evidence type="ECO:0000313" key="7">
    <source>
        <dbReference type="Proteomes" id="UP000029647"/>
    </source>
</evidence>
<reference evidence="3 5" key="2">
    <citation type="submission" date="2014-07" db="EMBL/GenBank/DDBJ databases">
        <title>Draft genome sequence of Nonlabens ulvanivorans, an ulvan degrading bacterium.</title>
        <authorList>
            <person name="Kopel M."/>
            <person name="Helbert W."/>
            <person name="Henrissat B."/>
            <person name="Doniger T."/>
            <person name="Banin E."/>
        </authorList>
    </citation>
    <scope>NUCLEOTIDE SEQUENCE [LARGE SCALE GENOMIC DNA]</scope>
    <source>
        <strain evidence="3 5">PLR</strain>
    </source>
</reference>
<evidence type="ECO:0000313" key="4">
    <source>
        <dbReference type="EMBL" id="PRX12322.1"/>
    </source>
</evidence>
<dbReference type="Gene3D" id="1.10.1660.10">
    <property type="match status" value="1"/>
</dbReference>
<dbReference type="EMBL" id="PVNA01000007">
    <property type="protein sequence ID" value="PRX12322.1"/>
    <property type="molecule type" value="Genomic_DNA"/>
</dbReference>
<evidence type="ECO:0000313" key="6">
    <source>
        <dbReference type="Proteomes" id="UP000028980"/>
    </source>
</evidence>
<gene>
    <name evidence="3" type="ORF">IL45_02075</name>
    <name evidence="2" type="ORF">JCM19275_181</name>
    <name evidence="1" type="ORF">JCM19296_1095</name>
    <name evidence="4" type="ORF">LY02_02735</name>
</gene>
<accession>A0A084JZP4</accession>
<proteinExistence type="predicted"/>
<comment type="caution">
    <text evidence="3">The sequence shown here is derived from an EMBL/GenBank/DDBJ whole genome shotgun (WGS) entry which is preliminary data.</text>
</comment>
<evidence type="ECO:0000313" key="5">
    <source>
        <dbReference type="Proteomes" id="UP000028531"/>
    </source>
</evidence>
<reference evidence="6 7" key="1">
    <citation type="journal article" date="2014" name="Genome Announc.">
        <title>Draft Genome Sequences of Marine Flavobacterium Nonlabens Strains NR17, NR24, NR27, NR32, NR33, and Ara13.</title>
        <authorList>
            <person name="Nakanishi M."/>
            <person name="Meirelles P."/>
            <person name="Suzuki R."/>
            <person name="Takatani N."/>
            <person name="Mino S."/>
            <person name="Suda W."/>
            <person name="Oshima K."/>
            <person name="Hattori M."/>
            <person name="Ohkuma M."/>
            <person name="Hosokawa M."/>
            <person name="Miyashita K."/>
            <person name="Thompson F.L."/>
            <person name="Niwa A."/>
            <person name="Sawabe T."/>
            <person name="Sawabe T."/>
        </authorList>
    </citation>
    <scope>NUCLEOTIDE SEQUENCE [LARGE SCALE GENOMIC DNA]</scope>
    <source>
        <strain evidence="2">JCM 19275</strain>
        <strain evidence="1">JCM 19296</strain>
        <strain evidence="7">JCM19275</strain>
        <strain evidence="6">JCM19296</strain>
    </source>
</reference>
<dbReference type="Proteomes" id="UP000028980">
    <property type="component" value="Unassembled WGS sequence"/>
</dbReference>
<sequence>MEDYELIPAIDFCIGHHIELEMVQILGKEGLIEIIELEEAYFIPEHQIKKLEKIIVFHKDLNINLEGVDTIIDLLERMESMQQQIIQLENKLQRFL</sequence>
<evidence type="ECO:0000313" key="1">
    <source>
        <dbReference type="EMBL" id="GAK75503.1"/>
    </source>
</evidence>
<dbReference type="Pfam" id="PF13591">
    <property type="entry name" value="MerR_2"/>
    <property type="match status" value="1"/>
</dbReference>
<name>A0A084JZP4_NONUL</name>
<dbReference type="AlphaFoldDB" id="A0A084JZP4"/>
<dbReference type="EMBL" id="JPJI01000012">
    <property type="protein sequence ID" value="KEZ94428.1"/>
    <property type="molecule type" value="Genomic_DNA"/>
</dbReference>
<dbReference type="EMBL" id="BBNT01000007">
    <property type="protein sequence ID" value="GAL75957.1"/>
    <property type="molecule type" value="Genomic_DNA"/>
</dbReference>
<dbReference type="OrthoDB" id="1494789at2"/>
<evidence type="ECO:0000313" key="3">
    <source>
        <dbReference type="EMBL" id="KEZ94428.1"/>
    </source>
</evidence>
<dbReference type="Proteomes" id="UP000239997">
    <property type="component" value="Unassembled WGS sequence"/>
</dbReference>
<evidence type="ECO:0000313" key="2">
    <source>
        <dbReference type="EMBL" id="GAL75957.1"/>
    </source>
</evidence>
<dbReference type="GeneID" id="90594725"/>
<dbReference type="EMBL" id="BBLG01000002">
    <property type="protein sequence ID" value="GAK75503.1"/>
    <property type="molecule type" value="Genomic_DNA"/>
</dbReference>
<dbReference type="RefSeq" id="WP_036579645.1">
    <property type="nucleotide sequence ID" value="NZ_CP136694.1"/>
</dbReference>
<dbReference type="Proteomes" id="UP000028531">
    <property type="component" value="Unassembled WGS sequence"/>
</dbReference>
<reference evidence="4 8" key="3">
    <citation type="submission" date="2018-03" db="EMBL/GenBank/DDBJ databases">
        <title>Genomic Encyclopedia of Archaeal and Bacterial Type Strains, Phase II (KMG-II): from individual species to whole genera.</title>
        <authorList>
            <person name="Goeker M."/>
        </authorList>
    </citation>
    <scope>NUCLEOTIDE SEQUENCE [LARGE SCALE GENOMIC DNA]</scope>
    <source>
        <strain evidence="4 8">DSM 22727</strain>
    </source>
</reference>
<dbReference type="Proteomes" id="UP000029647">
    <property type="component" value="Unassembled WGS sequence"/>
</dbReference>
<evidence type="ECO:0000313" key="8">
    <source>
        <dbReference type="Proteomes" id="UP000239997"/>
    </source>
</evidence>
<keyword evidence="8" id="KW-1185">Reference proteome</keyword>
<organism evidence="3 5">
    <name type="scientific">Nonlabens ulvanivorans</name>
    <name type="common">Persicivirga ulvanivorans</name>
    <dbReference type="NCBI Taxonomy" id="906888"/>
    <lineage>
        <taxon>Bacteria</taxon>
        <taxon>Pseudomonadati</taxon>
        <taxon>Bacteroidota</taxon>
        <taxon>Flavobacteriia</taxon>
        <taxon>Flavobacteriales</taxon>
        <taxon>Flavobacteriaceae</taxon>
        <taxon>Nonlabens</taxon>
    </lineage>
</organism>
<protein>
    <submittedName>
        <fullName evidence="4">MerR-like DNA binding protein</fullName>
    </submittedName>
</protein>